<dbReference type="Proteomes" id="UP000631535">
    <property type="component" value="Unassembled WGS sequence"/>
</dbReference>
<dbReference type="EMBL" id="BMMP01000016">
    <property type="protein sequence ID" value="GGO55332.1"/>
    <property type="molecule type" value="Genomic_DNA"/>
</dbReference>
<organism evidence="1 2">
    <name type="scientific">Streptomyces daqingensis</name>
    <dbReference type="NCBI Taxonomy" id="1472640"/>
    <lineage>
        <taxon>Bacteria</taxon>
        <taxon>Bacillati</taxon>
        <taxon>Actinomycetota</taxon>
        <taxon>Actinomycetes</taxon>
        <taxon>Kitasatosporales</taxon>
        <taxon>Streptomycetaceae</taxon>
        <taxon>Streptomyces</taxon>
    </lineage>
</organism>
<gene>
    <name evidence="1" type="ORF">GCM10012287_46390</name>
</gene>
<protein>
    <submittedName>
        <fullName evidence="1">Uncharacterized protein</fullName>
    </submittedName>
</protein>
<name>A0ABQ2MMJ3_9ACTN</name>
<reference evidence="2" key="1">
    <citation type="journal article" date="2019" name="Int. J. Syst. Evol. Microbiol.">
        <title>The Global Catalogue of Microorganisms (GCM) 10K type strain sequencing project: providing services to taxonomists for standard genome sequencing and annotation.</title>
        <authorList>
            <consortium name="The Broad Institute Genomics Platform"/>
            <consortium name="The Broad Institute Genome Sequencing Center for Infectious Disease"/>
            <person name="Wu L."/>
            <person name="Ma J."/>
        </authorList>
    </citation>
    <scope>NUCLEOTIDE SEQUENCE [LARGE SCALE GENOMIC DNA]</scope>
    <source>
        <strain evidence="2">CGMCC 4.7178</strain>
    </source>
</reference>
<proteinExistence type="predicted"/>
<evidence type="ECO:0000313" key="1">
    <source>
        <dbReference type="EMBL" id="GGO55332.1"/>
    </source>
</evidence>
<keyword evidence="2" id="KW-1185">Reference proteome</keyword>
<evidence type="ECO:0000313" key="2">
    <source>
        <dbReference type="Proteomes" id="UP000631535"/>
    </source>
</evidence>
<sequence>MRVIDQHGSEATGCVHHAAVLYASLVRPRVYPSPGHTGAAIEVYRRAQMLQPFAFQTATAA</sequence>
<comment type="caution">
    <text evidence="1">The sequence shown here is derived from an EMBL/GenBank/DDBJ whole genome shotgun (WGS) entry which is preliminary data.</text>
</comment>
<accession>A0ABQ2MMJ3</accession>